<dbReference type="EMBL" id="FZMP01000012">
    <property type="protein sequence ID" value="SNQ59176.1"/>
    <property type="molecule type" value="Genomic_DNA"/>
</dbReference>
<accession>A0A284VIS2</accession>
<name>A0A284VIS2_9EURY</name>
<evidence type="ECO:0000313" key="1">
    <source>
        <dbReference type="EMBL" id="SNQ59176.1"/>
    </source>
</evidence>
<dbReference type="Proteomes" id="UP000218615">
    <property type="component" value="Unassembled WGS sequence"/>
</dbReference>
<evidence type="ECO:0000313" key="2">
    <source>
        <dbReference type="Proteomes" id="UP000218615"/>
    </source>
</evidence>
<protein>
    <submittedName>
        <fullName evidence="1">Uncharacterized protein</fullName>
    </submittedName>
</protein>
<organism evidence="1 2">
    <name type="scientific">Candidatus Methanoperedens nitratireducens</name>
    <dbReference type="NCBI Taxonomy" id="1392998"/>
    <lineage>
        <taxon>Archaea</taxon>
        <taxon>Methanobacteriati</taxon>
        <taxon>Methanobacteriota</taxon>
        <taxon>Stenosarchaea group</taxon>
        <taxon>Methanomicrobia</taxon>
        <taxon>Methanosarcinales</taxon>
        <taxon>ANME-2 cluster</taxon>
        <taxon>Candidatus Methanoperedentaceae</taxon>
        <taxon>Candidatus Methanoperedens</taxon>
    </lineage>
</organism>
<sequence length="49" mass="5757">MNVRNSITPQGEKLTNMQLKHKVENHVNRLQVRITKAVIKGKWNTLPYE</sequence>
<dbReference type="AlphaFoldDB" id="A0A284VIS2"/>
<proteinExistence type="predicted"/>
<reference evidence="2" key="1">
    <citation type="submission" date="2017-06" db="EMBL/GenBank/DDBJ databases">
        <authorList>
            <person name="Cremers G."/>
        </authorList>
    </citation>
    <scope>NUCLEOTIDE SEQUENCE [LARGE SCALE GENOMIC DNA]</scope>
</reference>
<keyword evidence="2" id="KW-1185">Reference proteome</keyword>
<gene>
    <name evidence="1" type="ORF">MNV_1090009</name>
</gene>